<feature type="domain" description="BTB" evidence="2">
    <location>
        <begin position="230"/>
        <end position="293"/>
    </location>
</feature>
<evidence type="ECO:0000259" key="3">
    <source>
        <dbReference type="PROSITE" id="PS50144"/>
    </source>
</evidence>
<dbReference type="PROSITE" id="PS50144">
    <property type="entry name" value="MATH"/>
    <property type="match status" value="1"/>
</dbReference>
<accession>A0A914W4P9</accession>
<dbReference type="AlphaFoldDB" id="A0A914W4P9"/>
<proteinExistence type="predicted"/>
<dbReference type="Gene3D" id="3.30.710.10">
    <property type="entry name" value="Potassium Channel Kv1.1, Chain A"/>
    <property type="match status" value="1"/>
</dbReference>
<dbReference type="Pfam" id="PF22486">
    <property type="entry name" value="MATH_2"/>
    <property type="match status" value="1"/>
</dbReference>
<dbReference type="GO" id="GO:0030163">
    <property type="term" value="P:protein catabolic process"/>
    <property type="evidence" value="ECO:0007669"/>
    <property type="project" value="UniProtKB-ARBA"/>
</dbReference>
<feature type="domain" description="MATH" evidence="3">
    <location>
        <begin position="40"/>
        <end position="170"/>
    </location>
</feature>
<evidence type="ECO:0000256" key="1">
    <source>
        <dbReference type="SAM" id="MobiDB-lite"/>
    </source>
</evidence>
<dbReference type="SMART" id="SM00225">
    <property type="entry name" value="BTB"/>
    <property type="match status" value="1"/>
</dbReference>
<dbReference type="InterPro" id="IPR008974">
    <property type="entry name" value="TRAF-like"/>
</dbReference>
<dbReference type="FunFam" id="3.30.710.10:FF:000159">
    <property type="entry name" value="Speckle-type POZ protein B"/>
    <property type="match status" value="1"/>
</dbReference>
<dbReference type="InterPro" id="IPR000210">
    <property type="entry name" value="BTB/POZ_dom"/>
</dbReference>
<dbReference type="Proteomes" id="UP000887566">
    <property type="component" value="Unplaced"/>
</dbReference>
<reference evidence="5" key="1">
    <citation type="submission" date="2022-11" db="UniProtKB">
        <authorList>
            <consortium name="WormBaseParasite"/>
        </authorList>
    </citation>
    <scope>IDENTIFICATION</scope>
</reference>
<evidence type="ECO:0000313" key="5">
    <source>
        <dbReference type="WBParaSite" id="PSAMB.scaffold316size57145.g4530.t1"/>
    </source>
</evidence>
<dbReference type="CDD" id="cd14733">
    <property type="entry name" value="BACK"/>
    <property type="match status" value="1"/>
</dbReference>
<dbReference type="Pfam" id="PF00651">
    <property type="entry name" value="BTB"/>
    <property type="match status" value="1"/>
</dbReference>
<protein>
    <submittedName>
        <fullName evidence="5">BTB domain-containing protein</fullName>
    </submittedName>
</protein>
<dbReference type="WBParaSite" id="PSAMB.scaffold316size57145.g4530.t1">
    <property type="protein sequence ID" value="PSAMB.scaffold316size57145.g4530.t1"/>
    <property type="gene ID" value="PSAMB.scaffold316size57145.g4530"/>
</dbReference>
<organism evidence="4 5">
    <name type="scientific">Plectus sambesii</name>
    <dbReference type="NCBI Taxonomy" id="2011161"/>
    <lineage>
        <taxon>Eukaryota</taxon>
        <taxon>Metazoa</taxon>
        <taxon>Ecdysozoa</taxon>
        <taxon>Nematoda</taxon>
        <taxon>Chromadorea</taxon>
        <taxon>Plectida</taxon>
        <taxon>Plectina</taxon>
        <taxon>Plectoidea</taxon>
        <taxon>Plectidae</taxon>
        <taxon>Plectus</taxon>
    </lineage>
</organism>
<dbReference type="SUPFAM" id="SSF49599">
    <property type="entry name" value="TRAF domain-like"/>
    <property type="match status" value="1"/>
</dbReference>
<dbReference type="Gene3D" id="2.60.210.10">
    <property type="entry name" value="Apoptosis, Tumor Necrosis Factor Receptor Associated Protein 2, Chain A"/>
    <property type="match status" value="1"/>
</dbReference>
<dbReference type="SUPFAM" id="SSF54695">
    <property type="entry name" value="POZ domain"/>
    <property type="match status" value="1"/>
</dbReference>
<evidence type="ECO:0000313" key="4">
    <source>
        <dbReference type="Proteomes" id="UP000887566"/>
    </source>
</evidence>
<name>A0A914W4P9_9BILA</name>
<dbReference type="InterPro" id="IPR002083">
    <property type="entry name" value="MATH/TRAF_dom"/>
</dbReference>
<evidence type="ECO:0000259" key="2">
    <source>
        <dbReference type="PROSITE" id="PS50097"/>
    </source>
</evidence>
<dbReference type="InterPro" id="IPR011333">
    <property type="entry name" value="SKP1/BTB/POZ_sf"/>
</dbReference>
<dbReference type="Gene3D" id="1.25.40.420">
    <property type="match status" value="1"/>
</dbReference>
<dbReference type="PANTHER" id="PTHR24413">
    <property type="entry name" value="SPECKLE-TYPE POZ PROTEIN"/>
    <property type="match status" value="1"/>
</dbReference>
<sequence length="414" mass="46293">MEFDSGEMDASRRASGDECMGSDGQSVYVTASSTRMETVRFLHRWAIDQFSVQQELSQIGEFLESSPFGSANGQYKFRLKLFPCGKDEDCRGYLSLFLQIQKCPTAKLRFRVNFYIETTEGPRGCALNRNVVTINKGGIVTASKFFSMETLKGRTSRFLPDDTLTVGVELTVFGEQNSREIQPDEIGEACSLSGANGQPLIPDHSLSPRDLPVGSIGRDMGSLLDSKEHADITLVIGRRTFRCHKAILSARSPVFAAMWGHQENQEVQTGEANLEDVTSEAVSAMLEFIYTDRCSEIATRAGEILAAADKYCLDRLKSMCEQALIKELTPSNLCDRLRLADAYGAKKLRRRALLVFQRNKTLVLDSREWMDLEQECPQLAAGVLKELMTMPDDLRFRLSGQTLVEPPTKRPRLQ</sequence>
<dbReference type="PROSITE" id="PS50097">
    <property type="entry name" value="BTB"/>
    <property type="match status" value="1"/>
</dbReference>
<keyword evidence="4" id="KW-1185">Reference proteome</keyword>
<feature type="region of interest" description="Disordered" evidence="1">
    <location>
        <begin position="1"/>
        <end position="21"/>
    </location>
</feature>